<reference evidence="1" key="1">
    <citation type="journal article" date="2010" name="ISME J.">
        <title>Metagenome of the Mediterranean deep chlorophyll maximum studied by direct and fosmid library 454 pyrosequencing.</title>
        <authorList>
            <person name="Ghai R."/>
            <person name="Martin-Cuadrado A.B."/>
            <person name="Molto A.G."/>
            <person name="Heredia I.G."/>
            <person name="Cabrera R."/>
            <person name="Martin J."/>
            <person name="Verdu M."/>
            <person name="Deschamps P."/>
            <person name="Moreira D."/>
            <person name="Lopez-Garcia P."/>
            <person name="Mira A."/>
            <person name="Rodriguez-Valera F."/>
        </authorList>
    </citation>
    <scope>NUCLEOTIDE SEQUENCE</scope>
</reference>
<protein>
    <submittedName>
        <fullName evidence="1">Uncharacterized protein</fullName>
    </submittedName>
</protein>
<accession>D6PK67</accession>
<organism evidence="1">
    <name type="scientific">uncultured organism MedDCM-OCT-S04-C6</name>
    <dbReference type="NCBI Taxonomy" id="743618"/>
    <lineage>
        <taxon>unclassified sequences</taxon>
        <taxon>environmental samples</taxon>
    </lineage>
</organism>
<dbReference type="EMBL" id="GU943119">
    <property type="protein sequence ID" value="ADD96118.1"/>
    <property type="molecule type" value="Genomic_DNA"/>
</dbReference>
<proteinExistence type="predicted"/>
<sequence>MALLFSDTTRRWKRGNYSLLRMNNAGLGLGFGLTQSAPSAETAVFEYFLVDENADGIIDENSDQIIIADTN</sequence>
<dbReference type="AlphaFoldDB" id="D6PK67"/>
<name>D6PK67_9ZZZZ</name>
<evidence type="ECO:0000313" key="1">
    <source>
        <dbReference type="EMBL" id="ADD96118.1"/>
    </source>
</evidence>